<feature type="transmembrane region" description="Helical" evidence="6">
    <location>
        <begin position="361"/>
        <end position="382"/>
    </location>
</feature>
<feature type="transmembrane region" description="Helical" evidence="6">
    <location>
        <begin position="318"/>
        <end position="340"/>
    </location>
</feature>
<comment type="similarity">
    <text evidence="2 6">Belongs to the multi antimicrobial extrusion (MATE) (TC 2.A.66.1) family.</text>
</comment>
<dbReference type="NCBIfam" id="TIGR00797">
    <property type="entry name" value="matE"/>
    <property type="match status" value="1"/>
</dbReference>
<dbReference type="Proteomes" id="UP000729402">
    <property type="component" value="Unassembled WGS sequence"/>
</dbReference>
<comment type="caution">
    <text evidence="7">The sequence shown here is derived from an EMBL/GenBank/DDBJ whole genome shotgun (WGS) entry which is preliminary data.</text>
</comment>
<keyword evidence="4 6" id="KW-1133">Transmembrane helix</keyword>
<dbReference type="EMBL" id="JAAALK010000080">
    <property type="protein sequence ID" value="KAG8092336.1"/>
    <property type="molecule type" value="Genomic_DNA"/>
</dbReference>
<protein>
    <recommendedName>
        <fullName evidence="6">Protein DETOXIFICATION</fullName>
    </recommendedName>
    <alternativeName>
        <fullName evidence="6">Multidrug and toxic compound extrusion protein</fullName>
    </alternativeName>
</protein>
<feature type="transmembrane region" description="Helical" evidence="6">
    <location>
        <begin position="139"/>
        <end position="164"/>
    </location>
</feature>
<accession>A0A8J6BSV0</accession>
<dbReference type="AlphaFoldDB" id="A0A8J6BSV0"/>
<dbReference type="InterPro" id="IPR002528">
    <property type="entry name" value="MATE_fam"/>
</dbReference>
<gene>
    <name evidence="7" type="ORF">GUJ93_ZPchr0012g21092</name>
</gene>
<dbReference type="OrthoDB" id="2126698at2759"/>
<proteinExistence type="inferred from homology"/>
<dbReference type="InterPro" id="IPR045069">
    <property type="entry name" value="MATE_euk"/>
</dbReference>
<sequence length="612" mass="64424">MLAPSVPLLRLRQPRPVTSVHCNLLASAHRGCLVACQCGSSSHPLTSPRHAHQVFDQSAVMCEGLVDQMLHPCGCNGENGGGGGGGGGGDDSLGAVVSPGVVAVVVHKSETMASTCEPPVLEKKPSSLKRASLDEAASILRLSLPMIMTGLILYVRPMISMVFLGQLGELELAGGSLAIGFANITGYSVLSGLAMGMEPVCGQAVGAKNFPLVGATMKRMVLLLLAVSVPIAFLWARMEMFLLLCGQDAAISAAAQRYILFCLPDLLFLSFLHPLRIYLRTQSINLPLTACAALAIAIHLPINYLFVSIFGLGIEGVAFASALTNLNLVLFLIAFIYLSGVHRDTGGFSLSRKLFKDVDGWVRLVRLAFESCASVCLEWWWYEIMILLCGLLAHPKVTVASMGILIQTTSFLYIFPSSLSFGVSTRVSNELGANRPAAARAAAMAGLALSAVQGVASLTFAVAVRNVWARMFTTDAAILALTASVLPILGLCELGNCPQTTGCGVLRGSARPKDGAHINLGAFYGVGTPFAVVLAFWAGMDFKGLWLGLLAAQAACVAVMLVLIQRTDWDRQAKLAQVLAGAVSDVGDVNGDIKVAAPHGDEDSTLLITVSS</sequence>
<evidence type="ECO:0000256" key="1">
    <source>
        <dbReference type="ARBA" id="ARBA00004141"/>
    </source>
</evidence>
<dbReference type="CDD" id="cd13132">
    <property type="entry name" value="MATE_eukaryotic"/>
    <property type="match status" value="1"/>
</dbReference>
<feature type="transmembrane region" description="Helical" evidence="6">
    <location>
        <begin position="442"/>
        <end position="464"/>
    </location>
</feature>
<dbReference type="PANTHER" id="PTHR11206">
    <property type="entry name" value="MULTIDRUG RESISTANCE PROTEIN"/>
    <property type="match status" value="1"/>
</dbReference>
<feature type="transmembrane region" description="Helical" evidence="6">
    <location>
        <begin position="476"/>
        <end position="495"/>
    </location>
</feature>
<dbReference type="GO" id="GO:1990961">
    <property type="term" value="P:xenobiotic detoxification by transmembrane export across the plasma membrane"/>
    <property type="evidence" value="ECO:0007669"/>
    <property type="project" value="InterPro"/>
</dbReference>
<evidence type="ECO:0000256" key="2">
    <source>
        <dbReference type="ARBA" id="ARBA00010199"/>
    </source>
</evidence>
<evidence type="ECO:0000256" key="6">
    <source>
        <dbReference type="RuleBase" id="RU004914"/>
    </source>
</evidence>
<name>A0A8J6BSV0_ZIZPA</name>
<evidence type="ECO:0000256" key="5">
    <source>
        <dbReference type="ARBA" id="ARBA00023136"/>
    </source>
</evidence>
<evidence type="ECO:0000313" key="7">
    <source>
        <dbReference type="EMBL" id="KAG8092336.1"/>
    </source>
</evidence>
<comment type="subcellular location">
    <subcellularLocation>
        <location evidence="1">Membrane</location>
        <topology evidence="1">Multi-pass membrane protein</topology>
    </subcellularLocation>
</comment>
<evidence type="ECO:0000256" key="3">
    <source>
        <dbReference type="ARBA" id="ARBA00022692"/>
    </source>
</evidence>
<feature type="transmembrane region" description="Helical" evidence="6">
    <location>
        <begin position="170"/>
        <end position="190"/>
    </location>
</feature>
<organism evidence="7 8">
    <name type="scientific">Zizania palustris</name>
    <name type="common">Northern wild rice</name>
    <dbReference type="NCBI Taxonomy" id="103762"/>
    <lineage>
        <taxon>Eukaryota</taxon>
        <taxon>Viridiplantae</taxon>
        <taxon>Streptophyta</taxon>
        <taxon>Embryophyta</taxon>
        <taxon>Tracheophyta</taxon>
        <taxon>Spermatophyta</taxon>
        <taxon>Magnoliopsida</taxon>
        <taxon>Liliopsida</taxon>
        <taxon>Poales</taxon>
        <taxon>Poaceae</taxon>
        <taxon>BOP clade</taxon>
        <taxon>Oryzoideae</taxon>
        <taxon>Oryzeae</taxon>
        <taxon>Zizaniinae</taxon>
        <taxon>Zizania</taxon>
    </lineage>
</organism>
<keyword evidence="3 6" id="KW-0812">Transmembrane</keyword>
<keyword evidence="5 6" id="KW-0472">Membrane</keyword>
<feature type="transmembrane region" description="Helical" evidence="6">
    <location>
        <begin position="220"/>
        <end position="238"/>
    </location>
</feature>
<dbReference type="GO" id="GO:0016020">
    <property type="term" value="C:membrane"/>
    <property type="evidence" value="ECO:0007669"/>
    <property type="project" value="UniProtKB-SubCell"/>
</dbReference>
<evidence type="ECO:0000313" key="8">
    <source>
        <dbReference type="Proteomes" id="UP000729402"/>
    </source>
</evidence>
<dbReference type="GO" id="GO:0042910">
    <property type="term" value="F:xenobiotic transmembrane transporter activity"/>
    <property type="evidence" value="ECO:0007669"/>
    <property type="project" value="InterPro"/>
</dbReference>
<feature type="transmembrane region" description="Helical" evidence="6">
    <location>
        <begin position="516"/>
        <end position="538"/>
    </location>
</feature>
<feature type="transmembrane region" description="Helical" evidence="6">
    <location>
        <begin position="258"/>
        <end position="279"/>
    </location>
</feature>
<feature type="transmembrane region" description="Helical" evidence="6">
    <location>
        <begin position="402"/>
        <end position="421"/>
    </location>
</feature>
<evidence type="ECO:0000256" key="4">
    <source>
        <dbReference type="ARBA" id="ARBA00022989"/>
    </source>
</evidence>
<reference evidence="7" key="2">
    <citation type="submission" date="2021-02" db="EMBL/GenBank/DDBJ databases">
        <authorList>
            <person name="Kimball J.A."/>
            <person name="Haas M.W."/>
            <person name="Macchietto M."/>
            <person name="Kono T."/>
            <person name="Duquette J."/>
            <person name="Shao M."/>
        </authorList>
    </citation>
    <scope>NUCLEOTIDE SEQUENCE</scope>
    <source>
        <tissue evidence="7">Fresh leaf tissue</tissue>
    </source>
</reference>
<dbReference type="Pfam" id="PF01554">
    <property type="entry name" value="MatE"/>
    <property type="match status" value="2"/>
</dbReference>
<dbReference type="GO" id="GO:0015297">
    <property type="term" value="F:antiporter activity"/>
    <property type="evidence" value="ECO:0007669"/>
    <property type="project" value="InterPro"/>
</dbReference>
<reference evidence="7" key="1">
    <citation type="journal article" date="2021" name="bioRxiv">
        <title>Whole Genome Assembly and Annotation of Northern Wild Rice, Zizania palustris L., Supports a Whole Genome Duplication in the Zizania Genus.</title>
        <authorList>
            <person name="Haas M."/>
            <person name="Kono T."/>
            <person name="Macchietto M."/>
            <person name="Millas R."/>
            <person name="McGilp L."/>
            <person name="Shao M."/>
            <person name="Duquette J."/>
            <person name="Hirsch C.N."/>
            <person name="Kimball J."/>
        </authorList>
    </citation>
    <scope>NUCLEOTIDE SEQUENCE</scope>
    <source>
        <tissue evidence="7">Fresh leaf tissue</tissue>
    </source>
</reference>
<feature type="transmembrane region" description="Helical" evidence="6">
    <location>
        <begin position="291"/>
        <end position="312"/>
    </location>
</feature>
<feature type="transmembrane region" description="Helical" evidence="6">
    <location>
        <begin position="544"/>
        <end position="564"/>
    </location>
</feature>
<keyword evidence="8" id="KW-1185">Reference proteome</keyword>